<keyword evidence="2" id="KW-1185">Reference proteome</keyword>
<name>A0A1V8M0R6_9GAMM</name>
<evidence type="ECO:0000313" key="1">
    <source>
        <dbReference type="EMBL" id="OQK15145.1"/>
    </source>
</evidence>
<dbReference type="EMBL" id="LPUF01000006">
    <property type="protein sequence ID" value="OQK15145.1"/>
    <property type="molecule type" value="Genomic_DNA"/>
</dbReference>
<accession>A0A1V8M0R6</accession>
<organism evidence="1 2">
    <name type="scientific">Methyloprofundus sedimenti</name>
    <dbReference type="NCBI Taxonomy" id="1420851"/>
    <lineage>
        <taxon>Bacteria</taxon>
        <taxon>Pseudomonadati</taxon>
        <taxon>Pseudomonadota</taxon>
        <taxon>Gammaproteobacteria</taxon>
        <taxon>Methylococcales</taxon>
        <taxon>Methylococcaceae</taxon>
        <taxon>Methyloprofundus</taxon>
    </lineage>
</organism>
<evidence type="ECO:0000313" key="2">
    <source>
        <dbReference type="Proteomes" id="UP000191980"/>
    </source>
</evidence>
<reference evidence="1 2" key="1">
    <citation type="submission" date="2015-12" db="EMBL/GenBank/DDBJ databases">
        <authorList>
            <person name="Shamseldin A."/>
            <person name="Moawad H."/>
            <person name="Abd El-Rahim W.M."/>
            <person name="Sadowsky M.J."/>
        </authorList>
    </citation>
    <scope>NUCLEOTIDE SEQUENCE [LARGE SCALE GENOMIC DNA]</scope>
    <source>
        <strain evidence="1 2">WF1</strain>
    </source>
</reference>
<comment type="caution">
    <text evidence="1">The sequence shown here is derived from an EMBL/GenBank/DDBJ whole genome shotgun (WGS) entry which is preliminary data.</text>
</comment>
<sequence length="69" mass="8092">MRSRIAGPFIRETKQGTEVSASKLNKVKQGDFIYSRLLLGRDHLVSFQQKWMAVMYPMNFPFLILIMKK</sequence>
<gene>
    <name evidence="1" type="ORF">AU255_19400</name>
</gene>
<dbReference type="RefSeq" id="WP_080524568.1">
    <property type="nucleotide sequence ID" value="NZ_LPUF01000006.1"/>
</dbReference>
<dbReference type="Proteomes" id="UP000191980">
    <property type="component" value="Unassembled WGS sequence"/>
</dbReference>
<protein>
    <submittedName>
        <fullName evidence="1">Uncharacterized protein</fullName>
    </submittedName>
</protein>
<dbReference type="AlphaFoldDB" id="A0A1V8M0R6"/>
<proteinExistence type="predicted"/>